<sequence>MSNLRLSLNPRRKPCALISALLFVLFISQSARADEFVHGIAMQGEPALPANFTHLPYANPNAPKGGRIVYGVGGSFDSLNPFIVKSIRTTARGLWDPAFGNLVFETLLKRSRDEPFTLYGLLAQGIAMPDDRSWIEFEMDADAKFSDGQPVTVEDVMFTFNLLKEKGRPPYSSRMKQVEKMERVADNRVRLTFNATASRETPLLFGLMPVLPKHATNAETFDQSTLVPPIGSGPYTVKTVKPGEQIVFQRNDDYWGKDKPVNRGFYNFDEVRVDYYRNASAQFEAFKKGLFDVRTESSPAKWETGYDFAAATDGRIEKDIIPSRTPSGMLGFVFNTRRAPFDNRNVRKALAMAFDFEWANENLFFGAYQRTSSYWQDSELSSLGVPADDREKALLADYPDAVLPEVMDGTYRAPITDGTGRDRKVLREVLSILRSEGYSLDSGQMVDTSGRQLSFEVLIAGGAGLSGQDLERLVLSYKNTLAKLGIALEPRFVDDSQFQARKGSFDYDMTINRYSSSLSPGAEQVFRWGSSSRDQEGSFNFAGTAEPVIDTLIDAMLAARNREDFRAAVRAFDRVLISGHYVVPLYHIGERRLAHWARVSHPEYVPLYGPQYPTWWATEQ</sequence>
<organism evidence="6 7">
    <name type="scientific">Pseudahrensia aquimaris</name>
    <dbReference type="NCBI Taxonomy" id="744461"/>
    <lineage>
        <taxon>Bacteria</taxon>
        <taxon>Pseudomonadati</taxon>
        <taxon>Pseudomonadota</taxon>
        <taxon>Alphaproteobacteria</taxon>
        <taxon>Hyphomicrobiales</taxon>
        <taxon>Ahrensiaceae</taxon>
        <taxon>Pseudahrensia</taxon>
    </lineage>
</organism>
<dbReference type="Pfam" id="PF00496">
    <property type="entry name" value="SBP_bac_5"/>
    <property type="match status" value="1"/>
</dbReference>
<reference evidence="7" key="1">
    <citation type="journal article" date="2019" name="Int. J. Syst. Evol. Microbiol.">
        <title>The Global Catalogue of Microorganisms (GCM) 10K type strain sequencing project: providing services to taxonomists for standard genome sequencing and annotation.</title>
        <authorList>
            <consortium name="The Broad Institute Genomics Platform"/>
            <consortium name="The Broad Institute Genome Sequencing Center for Infectious Disease"/>
            <person name="Wu L."/>
            <person name="Ma J."/>
        </authorList>
    </citation>
    <scope>NUCLEOTIDE SEQUENCE [LARGE SCALE GENOMIC DNA]</scope>
    <source>
        <strain evidence="7">CCUG 60023</strain>
    </source>
</reference>
<comment type="caution">
    <text evidence="6">The sequence shown here is derived from an EMBL/GenBank/DDBJ whole genome shotgun (WGS) entry which is preliminary data.</text>
</comment>
<comment type="similarity">
    <text evidence="2">Belongs to the bacterial solute-binding protein 5 family.</text>
</comment>
<dbReference type="RefSeq" id="WP_377213814.1">
    <property type="nucleotide sequence ID" value="NZ_JBHTJV010000026.1"/>
</dbReference>
<evidence type="ECO:0000313" key="6">
    <source>
        <dbReference type="EMBL" id="MFD0917961.1"/>
    </source>
</evidence>
<evidence type="ECO:0000256" key="2">
    <source>
        <dbReference type="ARBA" id="ARBA00005695"/>
    </source>
</evidence>
<accession>A0ABW3FHK6</accession>
<evidence type="ECO:0000256" key="4">
    <source>
        <dbReference type="SAM" id="SignalP"/>
    </source>
</evidence>
<protein>
    <submittedName>
        <fullName evidence="6">ABC transporter substrate-binding protein</fullName>
    </submittedName>
</protein>
<gene>
    <name evidence="6" type="ORF">ACFQ14_16270</name>
</gene>
<proteinExistence type="inferred from homology"/>
<comment type="subcellular location">
    <subcellularLocation>
        <location evidence="1">Periplasm</location>
    </subcellularLocation>
</comment>
<keyword evidence="3 4" id="KW-0732">Signal</keyword>
<dbReference type="InterPro" id="IPR039424">
    <property type="entry name" value="SBP_5"/>
</dbReference>
<dbReference type="InterPro" id="IPR030678">
    <property type="entry name" value="Peptide/Ni-bd"/>
</dbReference>
<dbReference type="InterPro" id="IPR000914">
    <property type="entry name" value="SBP_5_dom"/>
</dbReference>
<dbReference type="Gene3D" id="3.40.190.10">
    <property type="entry name" value="Periplasmic binding protein-like II"/>
    <property type="match status" value="1"/>
</dbReference>
<dbReference type="Gene3D" id="3.10.105.10">
    <property type="entry name" value="Dipeptide-binding Protein, Domain 3"/>
    <property type="match status" value="1"/>
</dbReference>
<keyword evidence="7" id="KW-1185">Reference proteome</keyword>
<name>A0ABW3FHK6_9HYPH</name>
<evidence type="ECO:0000313" key="7">
    <source>
        <dbReference type="Proteomes" id="UP001597101"/>
    </source>
</evidence>
<feature type="signal peptide" evidence="4">
    <location>
        <begin position="1"/>
        <end position="33"/>
    </location>
</feature>
<evidence type="ECO:0000256" key="3">
    <source>
        <dbReference type="ARBA" id="ARBA00022729"/>
    </source>
</evidence>
<evidence type="ECO:0000256" key="1">
    <source>
        <dbReference type="ARBA" id="ARBA00004418"/>
    </source>
</evidence>
<dbReference type="SUPFAM" id="SSF53850">
    <property type="entry name" value="Periplasmic binding protein-like II"/>
    <property type="match status" value="1"/>
</dbReference>
<evidence type="ECO:0000259" key="5">
    <source>
        <dbReference type="Pfam" id="PF00496"/>
    </source>
</evidence>
<dbReference type="Proteomes" id="UP001597101">
    <property type="component" value="Unassembled WGS sequence"/>
</dbReference>
<dbReference type="EMBL" id="JBHTJV010000026">
    <property type="protein sequence ID" value="MFD0917961.1"/>
    <property type="molecule type" value="Genomic_DNA"/>
</dbReference>
<feature type="chain" id="PRO_5046675627" evidence="4">
    <location>
        <begin position="34"/>
        <end position="620"/>
    </location>
</feature>
<dbReference type="PANTHER" id="PTHR30290">
    <property type="entry name" value="PERIPLASMIC BINDING COMPONENT OF ABC TRANSPORTER"/>
    <property type="match status" value="1"/>
</dbReference>
<dbReference type="PIRSF" id="PIRSF002741">
    <property type="entry name" value="MppA"/>
    <property type="match status" value="1"/>
</dbReference>
<feature type="domain" description="Solute-binding protein family 5" evidence="5">
    <location>
        <begin position="118"/>
        <end position="533"/>
    </location>
</feature>
<dbReference type="CDD" id="cd08497">
    <property type="entry name" value="MbnE-like"/>
    <property type="match status" value="1"/>
</dbReference>
<dbReference type="PANTHER" id="PTHR30290:SF64">
    <property type="entry name" value="ABC TRANSPORTER PERIPLASMIC BINDING PROTEIN"/>
    <property type="match status" value="1"/>
</dbReference>